<reference evidence="1 2" key="1">
    <citation type="submission" date="2019-05" db="EMBL/GenBank/DDBJ databases">
        <title>Psychrobacillus vulpis sp. nov., a new species isolated from feces of a red fox that inhabits in The Tablas de Daimiel Natural Park, Albacete, Spain.</title>
        <authorList>
            <person name="Rodriguez M."/>
            <person name="Reina J.C."/>
            <person name="Bejar V."/>
            <person name="Llamas I."/>
        </authorList>
    </citation>
    <scope>NUCLEOTIDE SEQUENCE [LARGE SCALE GENOMIC DNA]</scope>
    <source>
        <strain evidence="1 2">NEAU-3TGS17</strain>
    </source>
</reference>
<accession>A0A544SWH0</accession>
<protein>
    <submittedName>
        <fullName evidence="1">Ferredoxin</fullName>
    </submittedName>
</protein>
<sequence length="71" mass="7795">MPMYTIVDQETCIACGSYGASAPDLFNYDVLVAIFIECVGQQSNESYEYSSTYRGTSAVPTQVLPIIIEMV</sequence>
<dbReference type="AlphaFoldDB" id="A0A544SWH0"/>
<dbReference type="EMBL" id="VDGH01000013">
    <property type="protein sequence ID" value="TQR09537.1"/>
    <property type="molecule type" value="Genomic_DNA"/>
</dbReference>
<proteinExistence type="predicted"/>
<evidence type="ECO:0000313" key="2">
    <source>
        <dbReference type="Proteomes" id="UP000317316"/>
    </source>
</evidence>
<organism evidence="1 2">
    <name type="scientific">Psychrobacillus lasiicapitis</name>
    <dbReference type="NCBI Taxonomy" id="1636719"/>
    <lineage>
        <taxon>Bacteria</taxon>
        <taxon>Bacillati</taxon>
        <taxon>Bacillota</taxon>
        <taxon>Bacilli</taxon>
        <taxon>Bacillales</taxon>
        <taxon>Bacillaceae</taxon>
        <taxon>Psychrobacillus</taxon>
    </lineage>
</organism>
<evidence type="ECO:0000313" key="1">
    <source>
        <dbReference type="EMBL" id="TQR09537.1"/>
    </source>
</evidence>
<comment type="caution">
    <text evidence="1">The sequence shown here is derived from an EMBL/GenBank/DDBJ whole genome shotgun (WGS) entry which is preliminary data.</text>
</comment>
<keyword evidence="2" id="KW-1185">Reference proteome</keyword>
<gene>
    <name evidence="1" type="ORF">FG382_19325</name>
</gene>
<name>A0A544SWH0_9BACI</name>
<dbReference type="OrthoDB" id="9801085at2"/>
<dbReference type="RefSeq" id="WP_142540513.1">
    <property type="nucleotide sequence ID" value="NZ_BMIE01000002.1"/>
</dbReference>
<dbReference type="Proteomes" id="UP000317316">
    <property type="component" value="Unassembled WGS sequence"/>
</dbReference>